<dbReference type="InterPro" id="IPR015813">
    <property type="entry name" value="Pyrv/PenolPyrv_kinase-like_dom"/>
</dbReference>
<dbReference type="Gene3D" id="3.20.20.60">
    <property type="entry name" value="Phosphoenolpyruvate-binding domains"/>
    <property type="match status" value="1"/>
</dbReference>
<dbReference type="GO" id="GO:0046872">
    <property type="term" value="F:metal ion binding"/>
    <property type="evidence" value="ECO:0007669"/>
    <property type="project" value="UniProtKB-KW"/>
</dbReference>
<evidence type="ECO:0000256" key="19">
    <source>
        <dbReference type="PIRSR" id="PIRSR000732-2"/>
    </source>
</evidence>
<dbReference type="SUPFAM" id="SSF47831">
    <property type="entry name" value="Enzyme I of the PEP:sugar phosphotransferase system HPr-binding (sub)domain"/>
    <property type="match status" value="1"/>
</dbReference>
<sequence length="585" mass="66093">MKGLGVSPGIGIGNAFIIDKKAMNIERKHVIDTDSEIKRLRNALEIGKNQLNELYLKTLEEVGEKEAQIFKSHEMMLEDDTFSSDVEVRIKNENINAEFAINETSDTYIKLFENIEDEYLRERADDIRDVMTRVIKILLGINNTDYSRLKENSIIIAKDLTPSDTAQIDKSKVAAMITEMGGKTSHAAIIARIMGIPTVVGLENITNKIKPNDFVICDGKSGKVLINPNQKQLKYYTQKKEKEEEVGNELKKQIGLSTVTKDGFEVSLSANIGTPRDVDMVLENDAEGIGLFRSEFIFMNRELSPTEDEQFEEYKEVLSRMNNKPVIIRTLDIGGDKNVPYIDIPKEMNPFLGYRAIRLCLGNIDVFRTQLRAILRASIYGNVKIMFPMISTMKELKDAKKILEEAKLELKKEGKSFRDNIEIGIMIEIPSAAIISDMLAREVDFFSIGTNDLIQYTLAVDRMNSKLSHLYSQYHPALLRLIKSIIENAHKAGIWVGMCGEAAGDPKLIPVFLGMGLDEFSMNAPSVLKSRYIIRGLKKKEMEQVAANTLNLENAVEVEDYLSCLFADENDSYLKRCKIRSKTND</sequence>
<evidence type="ECO:0000256" key="3">
    <source>
        <dbReference type="ARBA" id="ARBA00002728"/>
    </source>
</evidence>
<evidence type="ECO:0000259" key="22">
    <source>
        <dbReference type="Pfam" id="PF00391"/>
    </source>
</evidence>
<protein>
    <recommendedName>
        <fullName evidence="7 17">Phosphoenolpyruvate-protein phosphotransferase</fullName>
        <ecNumber evidence="6 17">2.7.3.9</ecNumber>
    </recommendedName>
    <alternativeName>
        <fullName evidence="16 17">Phosphotransferase system, enzyme I</fullName>
    </alternativeName>
</protein>
<dbReference type="PROSITE" id="PS00742">
    <property type="entry name" value="PEP_ENZYMES_2"/>
    <property type="match status" value="1"/>
</dbReference>
<dbReference type="InterPro" id="IPR006318">
    <property type="entry name" value="PTS_EI-like"/>
</dbReference>
<keyword evidence="13 17" id="KW-0479">Metal-binding</keyword>
<dbReference type="PROSITE" id="PS00370">
    <property type="entry name" value="PEP_ENZYMES_PHOS_SITE"/>
    <property type="match status" value="1"/>
</dbReference>
<keyword evidence="21" id="KW-0175">Coiled coil</keyword>
<feature type="binding site" evidence="19">
    <location>
        <position position="293"/>
    </location>
    <ligand>
        <name>phosphoenolpyruvate</name>
        <dbReference type="ChEBI" id="CHEBI:58702"/>
    </ligand>
</feature>
<evidence type="ECO:0000259" key="24">
    <source>
        <dbReference type="Pfam" id="PF05524"/>
    </source>
</evidence>
<dbReference type="RefSeq" id="WP_145078433.1">
    <property type="nucleotide sequence ID" value="NZ_VLKH01000001.1"/>
</dbReference>
<evidence type="ECO:0000256" key="12">
    <source>
        <dbReference type="ARBA" id="ARBA00022683"/>
    </source>
</evidence>
<dbReference type="NCBIfam" id="TIGR01417">
    <property type="entry name" value="PTS_I_fam"/>
    <property type="match status" value="1"/>
</dbReference>
<feature type="active site" description="Proton donor" evidence="18">
    <location>
        <position position="499"/>
    </location>
</feature>
<dbReference type="EC" id="2.7.3.9" evidence="6 17"/>
<evidence type="ECO:0000256" key="11">
    <source>
        <dbReference type="ARBA" id="ARBA00022679"/>
    </source>
</evidence>
<dbReference type="Pfam" id="PF02896">
    <property type="entry name" value="PEP-utilizers_C"/>
    <property type="match status" value="1"/>
</dbReference>
<keyword evidence="14 17" id="KW-0418">Kinase</keyword>
<dbReference type="SUPFAM" id="SSF51621">
    <property type="entry name" value="Phosphoenolpyruvate/pyruvate domain"/>
    <property type="match status" value="1"/>
</dbReference>
<feature type="binding site" evidence="20">
    <location>
        <position position="452"/>
    </location>
    <ligand>
        <name>Mg(2+)</name>
        <dbReference type="ChEBI" id="CHEBI:18420"/>
    </ligand>
</feature>
<dbReference type="Gene3D" id="3.50.30.10">
    <property type="entry name" value="Phosphohistidine domain"/>
    <property type="match status" value="1"/>
</dbReference>
<feature type="binding site" evidence="20">
    <location>
        <position position="428"/>
    </location>
    <ligand>
        <name>Mg(2+)</name>
        <dbReference type="ChEBI" id="CHEBI:18420"/>
    </ligand>
</feature>
<dbReference type="InterPro" id="IPR024692">
    <property type="entry name" value="PTS_EI"/>
</dbReference>
<dbReference type="PRINTS" id="PR01736">
    <property type="entry name" value="PHPHTRNFRASE"/>
</dbReference>
<dbReference type="InterPro" id="IPR008279">
    <property type="entry name" value="PEP-util_enz_mobile_dom"/>
</dbReference>
<evidence type="ECO:0000256" key="16">
    <source>
        <dbReference type="ARBA" id="ARBA00033235"/>
    </source>
</evidence>
<dbReference type="AlphaFoldDB" id="A0A562JJY3"/>
<comment type="catalytic activity">
    <reaction evidence="1 17">
        <text>L-histidyl-[protein] + phosphoenolpyruvate = N(pros)-phospho-L-histidyl-[protein] + pyruvate</text>
        <dbReference type="Rhea" id="RHEA:23880"/>
        <dbReference type="Rhea" id="RHEA-COMP:9745"/>
        <dbReference type="Rhea" id="RHEA-COMP:9746"/>
        <dbReference type="ChEBI" id="CHEBI:15361"/>
        <dbReference type="ChEBI" id="CHEBI:29979"/>
        <dbReference type="ChEBI" id="CHEBI:58702"/>
        <dbReference type="ChEBI" id="CHEBI:64837"/>
        <dbReference type="EC" id="2.7.3.9"/>
    </reaction>
</comment>
<keyword evidence="8 17" id="KW-0813">Transport</keyword>
<dbReference type="GO" id="GO:0016301">
    <property type="term" value="F:kinase activity"/>
    <property type="evidence" value="ECO:0007669"/>
    <property type="project" value="UniProtKB-KW"/>
</dbReference>
<accession>A0A562JJY3</accession>
<organism evidence="25 26">
    <name type="scientific">Sedimentibacter saalensis</name>
    <dbReference type="NCBI Taxonomy" id="130788"/>
    <lineage>
        <taxon>Bacteria</taxon>
        <taxon>Bacillati</taxon>
        <taxon>Bacillota</taxon>
        <taxon>Tissierellia</taxon>
        <taxon>Sedimentibacter</taxon>
    </lineage>
</organism>
<dbReference type="InterPro" id="IPR040442">
    <property type="entry name" value="Pyrv_kinase-like_dom_sf"/>
</dbReference>
<keyword evidence="26" id="KW-1185">Reference proteome</keyword>
<dbReference type="PANTHER" id="PTHR46244:SF3">
    <property type="entry name" value="PHOSPHOENOLPYRUVATE-PROTEIN PHOSPHOTRANSFERASE"/>
    <property type="match status" value="1"/>
</dbReference>
<dbReference type="OrthoDB" id="9765468at2"/>
<evidence type="ECO:0000313" key="25">
    <source>
        <dbReference type="EMBL" id="TWH83470.1"/>
    </source>
</evidence>
<keyword evidence="9 17" id="KW-0963">Cytoplasm</keyword>
<dbReference type="PIRSF" id="PIRSF000732">
    <property type="entry name" value="PTS_enzyme_I"/>
    <property type="match status" value="1"/>
</dbReference>
<keyword evidence="10 17" id="KW-0762">Sugar transport</keyword>
<evidence type="ECO:0000256" key="9">
    <source>
        <dbReference type="ARBA" id="ARBA00022490"/>
    </source>
</evidence>
<gene>
    <name evidence="25" type="ORF">LY60_00077</name>
</gene>
<dbReference type="GO" id="GO:0008965">
    <property type="term" value="F:phosphoenolpyruvate-protein phosphotransferase activity"/>
    <property type="evidence" value="ECO:0007669"/>
    <property type="project" value="UniProtKB-EC"/>
</dbReference>
<dbReference type="GO" id="GO:0009401">
    <property type="term" value="P:phosphoenolpyruvate-dependent sugar phosphotransferase system"/>
    <property type="evidence" value="ECO:0007669"/>
    <property type="project" value="UniProtKB-KW"/>
</dbReference>
<evidence type="ECO:0000256" key="4">
    <source>
        <dbReference type="ARBA" id="ARBA00004496"/>
    </source>
</evidence>
<feature type="domain" description="PEP-utilising enzyme mobile" evidence="22">
    <location>
        <begin position="150"/>
        <end position="222"/>
    </location>
</feature>
<dbReference type="InterPro" id="IPR050499">
    <property type="entry name" value="PEP-utilizing_PTS_enzyme"/>
</dbReference>
<evidence type="ECO:0000256" key="21">
    <source>
        <dbReference type="SAM" id="Coils"/>
    </source>
</evidence>
<comment type="subcellular location">
    <subcellularLocation>
        <location evidence="4 17">Cytoplasm</location>
    </subcellularLocation>
</comment>
<dbReference type="InterPro" id="IPR018274">
    <property type="entry name" value="PEP_util_AS"/>
</dbReference>
<dbReference type="SUPFAM" id="SSF52009">
    <property type="entry name" value="Phosphohistidine domain"/>
    <property type="match status" value="1"/>
</dbReference>
<name>A0A562JJY3_9FIRM</name>
<evidence type="ECO:0000313" key="26">
    <source>
        <dbReference type="Proteomes" id="UP000315343"/>
    </source>
</evidence>
<feature type="domain" description="PEP-utilising enzyme C-terminal" evidence="23">
    <location>
        <begin position="250"/>
        <end position="536"/>
    </location>
</feature>
<evidence type="ECO:0000256" key="8">
    <source>
        <dbReference type="ARBA" id="ARBA00022448"/>
    </source>
</evidence>
<evidence type="ECO:0000256" key="20">
    <source>
        <dbReference type="PIRSR" id="PIRSR000732-3"/>
    </source>
</evidence>
<comment type="function">
    <text evidence="3 17">General (non sugar-specific) component of the phosphoenolpyruvate-dependent sugar phosphotransferase system (sugar PTS). This major carbohydrate active-transport system catalyzes the phosphorylation of incoming sugar substrates concomitantly with their translocation across the cell membrane. Enzyme I transfers the phosphoryl group from phosphoenolpyruvate (PEP) to the phosphoryl carrier protein (HPr).</text>
</comment>
<dbReference type="PANTHER" id="PTHR46244">
    <property type="entry name" value="PHOSPHOENOLPYRUVATE-PROTEIN PHOSPHOTRANSFERASE"/>
    <property type="match status" value="1"/>
</dbReference>
<evidence type="ECO:0000256" key="1">
    <source>
        <dbReference type="ARBA" id="ARBA00000683"/>
    </source>
</evidence>
<dbReference type="Pfam" id="PF05524">
    <property type="entry name" value="PEP-utilisers_N"/>
    <property type="match status" value="1"/>
</dbReference>
<dbReference type="Proteomes" id="UP000315343">
    <property type="component" value="Unassembled WGS sequence"/>
</dbReference>
<dbReference type="InterPro" id="IPR023151">
    <property type="entry name" value="PEP_util_CS"/>
</dbReference>
<keyword evidence="11 17" id="KW-0808">Transferase</keyword>
<comment type="cofactor">
    <cofactor evidence="2 17 20">
        <name>Mg(2+)</name>
        <dbReference type="ChEBI" id="CHEBI:18420"/>
    </cofactor>
</comment>
<evidence type="ECO:0000256" key="17">
    <source>
        <dbReference type="PIRNR" id="PIRNR000732"/>
    </source>
</evidence>
<evidence type="ECO:0000256" key="15">
    <source>
        <dbReference type="ARBA" id="ARBA00022842"/>
    </source>
</evidence>
<keyword evidence="12 17" id="KW-0598">Phosphotransferase system</keyword>
<evidence type="ECO:0000256" key="18">
    <source>
        <dbReference type="PIRSR" id="PIRSR000732-1"/>
    </source>
</evidence>
<evidence type="ECO:0000256" key="7">
    <source>
        <dbReference type="ARBA" id="ARBA00016544"/>
    </source>
</evidence>
<comment type="caution">
    <text evidence="25">The sequence shown here is derived from an EMBL/GenBank/DDBJ whole genome shotgun (WGS) entry which is preliminary data.</text>
</comment>
<evidence type="ECO:0000256" key="2">
    <source>
        <dbReference type="ARBA" id="ARBA00001946"/>
    </source>
</evidence>
<keyword evidence="15 17" id="KW-0460">Magnesium</keyword>
<evidence type="ECO:0000256" key="10">
    <source>
        <dbReference type="ARBA" id="ARBA00022597"/>
    </source>
</evidence>
<feature type="coiled-coil region" evidence="21">
    <location>
        <begin position="389"/>
        <end position="416"/>
    </location>
</feature>
<dbReference type="InterPro" id="IPR000121">
    <property type="entry name" value="PEP_util_C"/>
</dbReference>
<feature type="domain" description="Phosphotransferase system enzyme I N-terminal" evidence="24">
    <location>
        <begin position="2"/>
        <end position="123"/>
    </location>
</feature>
<evidence type="ECO:0000256" key="13">
    <source>
        <dbReference type="ARBA" id="ARBA00022723"/>
    </source>
</evidence>
<comment type="similarity">
    <text evidence="5 17">Belongs to the PEP-utilizing enzyme family.</text>
</comment>
<feature type="binding site" evidence="19">
    <location>
        <position position="329"/>
    </location>
    <ligand>
        <name>phosphoenolpyruvate</name>
        <dbReference type="ChEBI" id="CHEBI:58702"/>
    </ligand>
</feature>
<evidence type="ECO:0000259" key="23">
    <source>
        <dbReference type="Pfam" id="PF02896"/>
    </source>
</evidence>
<evidence type="ECO:0000256" key="6">
    <source>
        <dbReference type="ARBA" id="ARBA00012232"/>
    </source>
</evidence>
<feature type="binding site" evidence="19">
    <location>
        <begin position="451"/>
        <end position="452"/>
    </location>
    <ligand>
        <name>phosphoenolpyruvate</name>
        <dbReference type="ChEBI" id="CHEBI:58702"/>
    </ligand>
</feature>
<proteinExistence type="inferred from homology"/>
<dbReference type="Gene3D" id="1.10.274.10">
    <property type="entry name" value="PtsI, HPr-binding domain"/>
    <property type="match status" value="1"/>
</dbReference>
<reference evidence="25 26" key="1">
    <citation type="submission" date="2019-07" db="EMBL/GenBank/DDBJ databases">
        <title>Genomic Encyclopedia of Type Strains, Phase I: the one thousand microbial genomes (KMG-I) project.</title>
        <authorList>
            <person name="Kyrpides N."/>
        </authorList>
    </citation>
    <scope>NUCLEOTIDE SEQUENCE [LARGE SCALE GENOMIC DNA]</scope>
    <source>
        <strain evidence="25 26">DSM 13558</strain>
    </source>
</reference>
<dbReference type="InterPro" id="IPR008731">
    <property type="entry name" value="PTS_EIN"/>
</dbReference>
<evidence type="ECO:0000256" key="14">
    <source>
        <dbReference type="ARBA" id="ARBA00022777"/>
    </source>
</evidence>
<dbReference type="Pfam" id="PF00391">
    <property type="entry name" value="PEP-utilizers"/>
    <property type="match status" value="1"/>
</dbReference>
<feature type="binding site" evidence="19">
    <location>
        <position position="462"/>
    </location>
    <ligand>
        <name>phosphoenolpyruvate</name>
        <dbReference type="ChEBI" id="CHEBI:58702"/>
    </ligand>
</feature>
<dbReference type="InterPro" id="IPR036637">
    <property type="entry name" value="Phosphohistidine_dom_sf"/>
</dbReference>
<dbReference type="GO" id="GO:0005737">
    <property type="term" value="C:cytoplasm"/>
    <property type="evidence" value="ECO:0007669"/>
    <property type="project" value="UniProtKB-SubCell"/>
</dbReference>
<feature type="active site" description="Tele-phosphohistidine intermediate" evidence="18">
    <location>
        <position position="186"/>
    </location>
</feature>
<evidence type="ECO:0000256" key="5">
    <source>
        <dbReference type="ARBA" id="ARBA00007837"/>
    </source>
</evidence>
<dbReference type="EMBL" id="VLKH01000001">
    <property type="protein sequence ID" value="TWH83470.1"/>
    <property type="molecule type" value="Genomic_DNA"/>
</dbReference>
<dbReference type="InterPro" id="IPR036618">
    <property type="entry name" value="PtsI_HPr-bd_sf"/>
</dbReference>